<dbReference type="InterPro" id="IPR041677">
    <property type="entry name" value="DNA2/NAM7_AAA_11"/>
</dbReference>
<protein>
    <recommendedName>
        <fullName evidence="3">DNA2/NAM7 helicase helicase domain-containing protein</fullName>
    </recommendedName>
</protein>
<reference evidence="4 5" key="1">
    <citation type="journal article" date="2015" name="Genome Biol. Evol.">
        <title>Comparative Genomics of a Bacterivorous Green Alga Reveals Evolutionary Causalities and Consequences of Phago-Mixotrophic Mode of Nutrition.</title>
        <authorList>
            <person name="Burns J.A."/>
            <person name="Paasch A."/>
            <person name="Narechania A."/>
            <person name="Kim E."/>
        </authorList>
    </citation>
    <scope>NUCLEOTIDE SEQUENCE [LARGE SCALE GENOMIC DNA]</scope>
    <source>
        <strain evidence="4 5">PLY_AMNH</strain>
    </source>
</reference>
<gene>
    <name evidence="4" type="ORF">CYMTET_30867</name>
</gene>
<feature type="non-terminal residue" evidence="4">
    <location>
        <position position="248"/>
    </location>
</feature>
<name>A0AAE0KTG8_9CHLO</name>
<keyword evidence="5" id="KW-1185">Reference proteome</keyword>
<feature type="domain" description="DNA2/NAM7 helicase helicase" evidence="3">
    <location>
        <begin position="169"/>
        <end position="239"/>
    </location>
</feature>
<dbReference type="PANTHER" id="PTHR45418">
    <property type="entry name" value="CANCER/TESTIS ANTIGEN 55"/>
    <property type="match status" value="1"/>
</dbReference>
<evidence type="ECO:0000256" key="2">
    <source>
        <dbReference type="ARBA" id="ARBA00022490"/>
    </source>
</evidence>
<dbReference type="Proteomes" id="UP001190700">
    <property type="component" value="Unassembled WGS sequence"/>
</dbReference>
<dbReference type="AlphaFoldDB" id="A0AAE0KTG8"/>
<sequence>MKYGQRIKLRCALNPSADFVEVHEEVIPLHAVHDASKEIIEGEVYQEYECGFSGCPQAMRHMSPPCRTLDPRASDGQSLYQVSHYGGFAAGGKKQKEGSALVLPFKTFQDVRRVFIAEAAACGCRGRRPKGVRSFVLSQWGGACGVCSALVAAPPTMKGRMQVPKLAQLKSYRLLVTTCTTSGLLSTMGLEPGHFTHVLIDEAGEAMLAEAMVPLSLAADNAILMLAGDSKQLGPVVRSAVAKSRGLQ</sequence>
<dbReference type="Gene3D" id="3.40.50.300">
    <property type="entry name" value="P-loop containing nucleotide triphosphate hydrolases"/>
    <property type="match status" value="1"/>
</dbReference>
<dbReference type="InterPro" id="IPR027417">
    <property type="entry name" value="P-loop_NTPase"/>
</dbReference>
<accession>A0AAE0KTG8</accession>
<dbReference type="EMBL" id="LGRX02018097">
    <property type="protein sequence ID" value="KAK3260161.1"/>
    <property type="molecule type" value="Genomic_DNA"/>
</dbReference>
<evidence type="ECO:0000313" key="4">
    <source>
        <dbReference type="EMBL" id="KAK3260161.1"/>
    </source>
</evidence>
<dbReference type="PANTHER" id="PTHR45418:SF1">
    <property type="entry name" value="CANCER_TESTIS ANTIGEN 55"/>
    <property type="match status" value="1"/>
</dbReference>
<comment type="subcellular location">
    <subcellularLocation>
        <location evidence="1">Cytoplasm</location>
    </subcellularLocation>
</comment>
<comment type="caution">
    <text evidence="4">The sequence shown here is derived from an EMBL/GenBank/DDBJ whole genome shotgun (WGS) entry which is preliminary data.</text>
</comment>
<evidence type="ECO:0000256" key="1">
    <source>
        <dbReference type="ARBA" id="ARBA00004496"/>
    </source>
</evidence>
<proteinExistence type="predicted"/>
<keyword evidence="2" id="KW-0963">Cytoplasm</keyword>
<dbReference type="SUPFAM" id="SSF52540">
    <property type="entry name" value="P-loop containing nucleoside triphosphate hydrolases"/>
    <property type="match status" value="1"/>
</dbReference>
<dbReference type="GO" id="GO:0004386">
    <property type="term" value="F:helicase activity"/>
    <property type="evidence" value="ECO:0007669"/>
    <property type="project" value="InterPro"/>
</dbReference>
<organism evidence="4 5">
    <name type="scientific">Cymbomonas tetramitiformis</name>
    <dbReference type="NCBI Taxonomy" id="36881"/>
    <lineage>
        <taxon>Eukaryota</taxon>
        <taxon>Viridiplantae</taxon>
        <taxon>Chlorophyta</taxon>
        <taxon>Pyramimonadophyceae</taxon>
        <taxon>Pyramimonadales</taxon>
        <taxon>Pyramimonadaceae</taxon>
        <taxon>Cymbomonas</taxon>
    </lineage>
</organism>
<evidence type="ECO:0000259" key="3">
    <source>
        <dbReference type="Pfam" id="PF13086"/>
    </source>
</evidence>
<dbReference type="GO" id="GO:0005737">
    <property type="term" value="C:cytoplasm"/>
    <property type="evidence" value="ECO:0007669"/>
    <property type="project" value="UniProtKB-SubCell"/>
</dbReference>
<dbReference type="Pfam" id="PF13086">
    <property type="entry name" value="AAA_11"/>
    <property type="match status" value="1"/>
</dbReference>
<evidence type="ECO:0000313" key="5">
    <source>
        <dbReference type="Proteomes" id="UP001190700"/>
    </source>
</evidence>